<dbReference type="EMBL" id="JBHULT010000012">
    <property type="protein sequence ID" value="MFD2518993.1"/>
    <property type="molecule type" value="Genomic_DNA"/>
</dbReference>
<feature type="signal peptide" evidence="1">
    <location>
        <begin position="1"/>
        <end position="19"/>
    </location>
</feature>
<dbReference type="RefSeq" id="WP_380754277.1">
    <property type="nucleotide sequence ID" value="NZ_JBHULT010000012.1"/>
</dbReference>
<accession>A0ABW5IZV5</accession>
<proteinExistence type="predicted"/>
<sequence length="172" mass="19455">MKKLTFLLGFIMFSFTACSDDGEMGPPGPQGPPGEPGVNILGQTFGDLTERDFTYDAEFNLYAHFLEIPGNVEVFESDAILAYRLEVISDVETWHLLPKTIFFDDGRMIQYSFNHTSEDVEVVITGNFDLDELEDVYTQGQYFKFVVVPSDFVEESSVDISNYQEVMDALNL</sequence>
<keyword evidence="1" id="KW-0732">Signal</keyword>
<comment type="caution">
    <text evidence="2">The sequence shown here is derived from an EMBL/GenBank/DDBJ whole genome shotgun (WGS) entry which is preliminary data.</text>
</comment>
<reference evidence="3" key="1">
    <citation type="journal article" date="2019" name="Int. J. Syst. Evol. Microbiol.">
        <title>The Global Catalogue of Microorganisms (GCM) 10K type strain sequencing project: providing services to taxonomists for standard genome sequencing and annotation.</title>
        <authorList>
            <consortium name="The Broad Institute Genomics Platform"/>
            <consortium name="The Broad Institute Genome Sequencing Center for Infectious Disease"/>
            <person name="Wu L."/>
            <person name="Ma J."/>
        </authorList>
    </citation>
    <scope>NUCLEOTIDE SEQUENCE [LARGE SCALE GENOMIC DNA]</scope>
    <source>
        <strain evidence="3">KCTC 42585</strain>
    </source>
</reference>
<evidence type="ECO:0000313" key="2">
    <source>
        <dbReference type="EMBL" id="MFD2518993.1"/>
    </source>
</evidence>
<name>A0ABW5IZV5_9FLAO</name>
<organism evidence="2 3">
    <name type="scientific">Salinimicrobium flavum</name>
    <dbReference type="NCBI Taxonomy" id="1737065"/>
    <lineage>
        <taxon>Bacteria</taxon>
        <taxon>Pseudomonadati</taxon>
        <taxon>Bacteroidota</taxon>
        <taxon>Flavobacteriia</taxon>
        <taxon>Flavobacteriales</taxon>
        <taxon>Flavobacteriaceae</taxon>
        <taxon>Salinimicrobium</taxon>
    </lineage>
</organism>
<feature type="chain" id="PRO_5045261815" evidence="1">
    <location>
        <begin position="20"/>
        <end position="172"/>
    </location>
</feature>
<dbReference type="Proteomes" id="UP001597468">
    <property type="component" value="Unassembled WGS sequence"/>
</dbReference>
<protein>
    <submittedName>
        <fullName evidence="2">Collagen-like protein</fullName>
    </submittedName>
</protein>
<evidence type="ECO:0000313" key="3">
    <source>
        <dbReference type="Proteomes" id="UP001597468"/>
    </source>
</evidence>
<keyword evidence="3" id="KW-1185">Reference proteome</keyword>
<dbReference type="PROSITE" id="PS51257">
    <property type="entry name" value="PROKAR_LIPOPROTEIN"/>
    <property type="match status" value="1"/>
</dbReference>
<gene>
    <name evidence="2" type="ORF">ACFSTG_13880</name>
</gene>
<evidence type="ECO:0000256" key="1">
    <source>
        <dbReference type="SAM" id="SignalP"/>
    </source>
</evidence>